<sequence>MPRGRPAAQHLIVAENEILNRQLILEEKWNIRELCSSSRHRMLEWCARRRLIRNKFTCDDCLVPCGLVTRGDRIDGKEWYCKHCEKKKSVRYSSFFERSHIPLYHLVLLIYCWCKEIMQKYIVDESSLSHTSVVDWNNFCREVCDEWLRQNPMEIGGVDNNGQPLVVEIDESKFFHRTYHRGLWRPGHWVFGGVERDSGKCFLVEILPGTHIISDRWASYANITNLGGCIYTHEVIVHGDHFVDPNDNEIHTQNIENLWMRLKRKLRWQYGTSDELFLSYLHEFLWRNSIPKEKTFVYFLAAISEVYNVE</sequence>
<proteinExistence type="predicted"/>
<protein>
    <recommendedName>
        <fullName evidence="1">ISXO2-like transposase domain-containing protein</fullName>
    </recommendedName>
</protein>
<dbReference type="InterPro" id="IPR053164">
    <property type="entry name" value="IS1016-like_transposase"/>
</dbReference>
<organism evidence="2">
    <name type="scientific">Octopus bimaculoides</name>
    <name type="common">California two-spotted octopus</name>
    <dbReference type="NCBI Taxonomy" id="37653"/>
    <lineage>
        <taxon>Eukaryota</taxon>
        <taxon>Metazoa</taxon>
        <taxon>Spiralia</taxon>
        <taxon>Lophotrochozoa</taxon>
        <taxon>Mollusca</taxon>
        <taxon>Cephalopoda</taxon>
        <taxon>Coleoidea</taxon>
        <taxon>Octopodiformes</taxon>
        <taxon>Octopoda</taxon>
        <taxon>Incirrata</taxon>
        <taxon>Octopodidae</taxon>
        <taxon>Octopus</taxon>
    </lineage>
</organism>
<dbReference type="SMART" id="SM01126">
    <property type="entry name" value="DDE_Tnp_IS1595"/>
    <property type="match status" value="1"/>
</dbReference>
<name>A0A0L8FW94_OCTBM</name>
<feature type="domain" description="ISXO2-like transposase" evidence="1">
    <location>
        <begin position="154"/>
        <end position="289"/>
    </location>
</feature>
<evidence type="ECO:0000313" key="2">
    <source>
        <dbReference type="EMBL" id="KOF69011.1"/>
    </source>
</evidence>
<dbReference type="Pfam" id="PF12762">
    <property type="entry name" value="DDE_Tnp_IS1595"/>
    <property type="match status" value="1"/>
</dbReference>
<reference evidence="2" key="1">
    <citation type="submission" date="2015-07" db="EMBL/GenBank/DDBJ databases">
        <title>MeaNS - Measles Nucleotide Surveillance Program.</title>
        <authorList>
            <person name="Tran T."/>
            <person name="Druce J."/>
        </authorList>
    </citation>
    <scope>NUCLEOTIDE SEQUENCE</scope>
    <source>
        <strain evidence="2">UCB-OBI-ISO-001</strain>
        <tissue evidence="2">Gonad</tissue>
    </source>
</reference>
<dbReference type="PANTHER" id="PTHR47163">
    <property type="entry name" value="DDE_TNP_IS1595 DOMAIN-CONTAINING PROTEIN"/>
    <property type="match status" value="1"/>
</dbReference>
<accession>A0A0L8FW94</accession>
<dbReference type="AlphaFoldDB" id="A0A0L8FW94"/>
<gene>
    <name evidence="2" type="ORF">OCBIM_22006020mg</name>
</gene>
<dbReference type="OrthoDB" id="6412411at2759"/>
<dbReference type="STRING" id="37653.A0A0L8FW94"/>
<dbReference type="EMBL" id="KQ425779">
    <property type="protein sequence ID" value="KOF69011.1"/>
    <property type="molecule type" value="Genomic_DNA"/>
</dbReference>
<dbReference type="InterPro" id="IPR024445">
    <property type="entry name" value="Tnp_ISXO2-like"/>
</dbReference>
<dbReference type="PANTHER" id="PTHR47163:SF2">
    <property type="entry name" value="SI:DKEY-17M8.2"/>
    <property type="match status" value="1"/>
</dbReference>
<evidence type="ECO:0000259" key="1">
    <source>
        <dbReference type="SMART" id="SM01126"/>
    </source>
</evidence>